<gene>
    <name evidence="1" type="ORF">TCM_024252</name>
</gene>
<protein>
    <submittedName>
        <fullName evidence="1">Uncharacterized protein</fullName>
    </submittedName>
</protein>
<evidence type="ECO:0000313" key="2">
    <source>
        <dbReference type="Proteomes" id="UP000026915"/>
    </source>
</evidence>
<dbReference type="InParanoid" id="A0A061EWB2"/>
<dbReference type="Gramene" id="EOY08953">
    <property type="protein sequence ID" value="EOY08953"/>
    <property type="gene ID" value="TCM_024252"/>
</dbReference>
<dbReference type="EMBL" id="CM001883">
    <property type="protein sequence ID" value="EOY08953.1"/>
    <property type="molecule type" value="Genomic_DNA"/>
</dbReference>
<keyword evidence="2" id="KW-1185">Reference proteome</keyword>
<dbReference type="Proteomes" id="UP000026915">
    <property type="component" value="Chromosome 5"/>
</dbReference>
<name>A0A061EWB2_THECC</name>
<dbReference type="AlphaFoldDB" id="A0A061EWB2"/>
<evidence type="ECO:0000313" key="1">
    <source>
        <dbReference type="EMBL" id="EOY08953.1"/>
    </source>
</evidence>
<reference evidence="1 2" key="1">
    <citation type="journal article" date="2013" name="Genome Biol.">
        <title>The genome sequence of the most widely cultivated cacao type and its use to identify candidate genes regulating pod color.</title>
        <authorList>
            <person name="Motamayor J.C."/>
            <person name="Mockaitis K."/>
            <person name="Schmutz J."/>
            <person name="Haiminen N."/>
            <person name="Iii D.L."/>
            <person name="Cornejo O."/>
            <person name="Findley S.D."/>
            <person name="Zheng P."/>
            <person name="Utro F."/>
            <person name="Royaert S."/>
            <person name="Saski C."/>
            <person name="Jenkins J."/>
            <person name="Podicheti R."/>
            <person name="Zhao M."/>
            <person name="Scheffler B.E."/>
            <person name="Stack J.C."/>
            <person name="Feltus F.A."/>
            <person name="Mustiga G.M."/>
            <person name="Amores F."/>
            <person name="Phillips W."/>
            <person name="Marelli J.P."/>
            <person name="May G.D."/>
            <person name="Shapiro H."/>
            <person name="Ma J."/>
            <person name="Bustamante C.D."/>
            <person name="Schnell R.J."/>
            <person name="Main D."/>
            <person name="Gilbert D."/>
            <person name="Parida L."/>
            <person name="Kuhn D.N."/>
        </authorList>
    </citation>
    <scope>NUCLEOTIDE SEQUENCE [LARGE SCALE GENOMIC DNA]</scope>
    <source>
        <strain evidence="2">cv. Matina 1-6</strain>
    </source>
</reference>
<dbReference type="HOGENOM" id="CLU_2296798_0_0_1"/>
<sequence>MIVVKCPHRVALNAICIANLETTQPYPPIKEVDEELTRIGSIHFLNTFQVQLDKMKKELQQGLIYVDIVLNGKRPKLCSTWGLQAPSSPWERPKGVVSWLR</sequence>
<accession>A0A061EWB2</accession>
<organism evidence="1 2">
    <name type="scientific">Theobroma cacao</name>
    <name type="common">Cacao</name>
    <name type="synonym">Cocoa</name>
    <dbReference type="NCBI Taxonomy" id="3641"/>
    <lineage>
        <taxon>Eukaryota</taxon>
        <taxon>Viridiplantae</taxon>
        <taxon>Streptophyta</taxon>
        <taxon>Embryophyta</taxon>
        <taxon>Tracheophyta</taxon>
        <taxon>Spermatophyta</taxon>
        <taxon>Magnoliopsida</taxon>
        <taxon>eudicotyledons</taxon>
        <taxon>Gunneridae</taxon>
        <taxon>Pentapetalae</taxon>
        <taxon>rosids</taxon>
        <taxon>malvids</taxon>
        <taxon>Malvales</taxon>
        <taxon>Malvaceae</taxon>
        <taxon>Byttnerioideae</taxon>
        <taxon>Theobroma</taxon>
    </lineage>
</organism>
<proteinExistence type="predicted"/>